<evidence type="ECO:0000256" key="1">
    <source>
        <dbReference type="ARBA" id="ARBA00004430"/>
    </source>
</evidence>
<keyword evidence="3" id="KW-1185">Reference proteome</keyword>
<dbReference type="AlphaFoldDB" id="A0A383W844"/>
<evidence type="ECO:0000313" key="2">
    <source>
        <dbReference type="EMBL" id="SZX73601.1"/>
    </source>
</evidence>
<protein>
    <submittedName>
        <fullName evidence="2">Uncharacterized protein</fullName>
    </submittedName>
</protein>
<name>A0A383W844_TETOB</name>
<proteinExistence type="predicted"/>
<sequence length="471" mass="50046">MRQPQQLLQQALQAAAGHADARAAGAAALQANSATGMTGKQQQQQQQRRRRRAWRLASFGSDLPGAPALLHALPGCSLTYLHLGLQPGAAAERAKAQLSQLASLSSLQQLSLVGSPGLGPGYEVPGGCLAGLSQLGQLTTLRLAGRFLGVKQLLQQLLAQPLPLRQLTVDFVGVDERLALPSTAHLTQMTELIIGSSVQDSAALPERLQSLEWHKCTDLAPVLALKQLQHLTLCPDFAERQRLLELASLPALQELHLNYRGVLAAAAGAPTSALLPQLRALRLLTSALMTPTKQHMTAILTGAAAATQLTKLRLHFNPLSPPLDTPDAQPLCASLTGLTWLKVLFLSSEHCVPGDALALTALTGLTRLQLYNMGNGMGDAAATALARSLQHLSCFNLIKCSVDLGSTAFLAAVGQLKQLTYLCLQHSGSELTLHGLMQLTGLSRLQQLIVDKNADVTDAVLHGFKAALRQQ</sequence>
<evidence type="ECO:0000313" key="3">
    <source>
        <dbReference type="Proteomes" id="UP000256970"/>
    </source>
</evidence>
<dbReference type="InterPro" id="IPR032675">
    <property type="entry name" value="LRR_dom_sf"/>
</dbReference>
<reference evidence="2 3" key="1">
    <citation type="submission" date="2016-10" db="EMBL/GenBank/DDBJ databases">
        <authorList>
            <person name="Cai Z."/>
        </authorList>
    </citation>
    <scope>NUCLEOTIDE SEQUENCE [LARGE SCALE GENOMIC DNA]</scope>
</reference>
<comment type="subcellular location">
    <subcellularLocation>
        <location evidence="1">Cytoplasm</location>
        <location evidence="1">Cytoskeleton</location>
        <location evidence="1">Cilium axoneme</location>
    </subcellularLocation>
</comment>
<dbReference type="SUPFAM" id="SSF52058">
    <property type="entry name" value="L domain-like"/>
    <property type="match status" value="1"/>
</dbReference>
<gene>
    <name evidence="2" type="ORF">BQ4739_LOCUS13859</name>
</gene>
<dbReference type="EMBL" id="FNXT01001194">
    <property type="protein sequence ID" value="SZX73601.1"/>
    <property type="molecule type" value="Genomic_DNA"/>
</dbReference>
<dbReference type="Proteomes" id="UP000256970">
    <property type="component" value="Unassembled WGS sequence"/>
</dbReference>
<dbReference type="Gene3D" id="3.80.10.10">
    <property type="entry name" value="Ribonuclease Inhibitor"/>
    <property type="match status" value="1"/>
</dbReference>
<dbReference type="GO" id="GO:0005930">
    <property type="term" value="C:axoneme"/>
    <property type="evidence" value="ECO:0007669"/>
    <property type="project" value="UniProtKB-SubCell"/>
</dbReference>
<organism evidence="2 3">
    <name type="scientific">Tetradesmus obliquus</name>
    <name type="common">Green alga</name>
    <name type="synonym">Acutodesmus obliquus</name>
    <dbReference type="NCBI Taxonomy" id="3088"/>
    <lineage>
        <taxon>Eukaryota</taxon>
        <taxon>Viridiplantae</taxon>
        <taxon>Chlorophyta</taxon>
        <taxon>core chlorophytes</taxon>
        <taxon>Chlorophyceae</taxon>
        <taxon>CS clade</taxon>
        <taxon>Sphaeropleales</taxon>
        <taxon>Scenedesmaceae</taxon>
        <taxon>Tetradesmus</taxon>
    </lineage>
</organism>
<accession>A0A383W844</accession>